<evidence type="ECO:0000256" key="2">
    <source>
        <dbReference type="ARBA" id="ARBA00022475"/>
    </source>
</evidence>
<organism evidence="7 8">
    <name type="scientific">Candidatus Gottesmanbacteria bacterium GW2011_GWC2_39_8</name>
    <dbReference type="NCBI Taxonomy" id="1618450"/>
    <lineage>
        <taxon>Bacteria</taxon>
        <taxon>Candidatus Gottesmaniibacteriota</taxon>
    </lineage>
</organism>
<dbReference type="Gene3D" id="3.90.550.10">
    <property type="entry name" value="Spore Coat Polysaccharide Biosynthesis Protein SpsA, Chain A"/>
    <property type="match status" value="1"/>
</dbReference>
<evidence type="ECO:0000259" key="6">
    <source>
        <dbReference type="Pfam" id="PF00535"/>
    </source>
</evidence>
<dbReference type="GO" id="GO:0005886">
    <property type="term" value="C:plasma membrane"/>
    <property type="evidence" value="ECO:0007669"/>
    <property type="project" value="UniProtKB-SubCell"/>
</dbReference>
<dbReference type="Pfam" id="PF00535">
    <property type="entry name" value="Glycos_transf_2"/>
    <property type="match status" value="1"/>
</dbReference>
<evidence type="ECO:0000256" key="1">
    <source>
        <dbReference type="ARBA" id="ARBA00004236"/>
    </source>
</evidence>
<reference evidence="7 8" key="1">
    <citation type="journal article" date="2015" name="Nature">
        <title>rRNA introns, odd ribosomes, and small enigmatic genomes across a large radiation of phyla.</title>
        <authorList>
            <person name="Brown C.T."/>
            <person name="Hug L.A."/>
            <person name="Thomas B.C."/>
            <person name="Sharon I."/>
            <person name="Castelle C.J."/>
            <person name="Singh A."/>
            <person name="Wilkins M.J."/>
            <person name="Williams K.H."/>
            <person name="Banfield J.F."/>
        </authorList>
    </citation>
    <scope>NUCLEOTIDE SEQUENCE [LARGE SCALE GENOMIC DNA]</scope>
</reference>
<accession>A0A0G0Q1C1</accession>
<dbReference type="SUPFAM" id="SSF53448">
    <property type="entry name" value="Nucleotide-diphospho-sugar transferases"/>
    <property type="match status" value="1"/>
</dbReference>
<keyword evidence="2" id="KW-1003">Cell membrane</keyword>
<evidence type="ECO:0000313" key="8">
    <source>
        <dbReference type="Proteomes" id="UP000034539"/>
    </source>
</evidence>
<dbReference type="Proteomes" id="UP000034539">
    <property type="component" value="Unassembled WGS sequence"/>
</dbReference>
<feature type="domain" description="Glycosyltransferase 2-like" evidence="6">
    <location>
        <begin position="4"/>
        <end position="127"/>
    </location>
</feature>
<keyword evidence="3" id="KW-0328">Glycosyltransferase</keyword>
<dbReference type="PANTHER" id="PTHR43646">
    <property type="entry name" value="GLYCOSYLTRANSFERASE"/>
    <property type="match status" value="1"/>
</dbReference>
<dbReference type="AlphaFoldDB" id="A0A0G0Q1C1"/>
<dbReference type="PANTHER" id="PTHR43646:SF2">
    <property type="entry name" value="GLYCOSYLTRANSFERASE 2-LIKE DOMAIN-CONTAINING PROTEIN"/>
    <property type="match status" value="1"/>
</dbReference>
<evidence type="ECO:0000256" key="3">
    <source>
        <dbReference type="ARBA" id="ARBA00022676"/>
    </source>
</evidence>
<dbReference type="InterPro" id="IPR029044">
    <property type="entry name" value="Nucleotide-diphossugar_trans"/>
</dbReference>
<comment type="subcellular location">
    <subcellularLocation>
        <location evidence="1">Cell membrane</location>
    </subcellularLocation>
</comment>
<evidence type="ECO:0000313" key="7">
    <source>
        <dbReference type="EMBL" id="KKR34154.1"/>
    </source>
</evidence>
<evidence type="ECO:0000256" key="5">
    <source>
        <dbReference type="ARBA" id="ARBA00023136"/>
    </source>
</evidence>
<dbReference type="EMBL" id="LBXN01000005">
    <property type="protein sequence ID" value="KKR34154.1"/>
    <property type="molecule type" value="Genomic_DNA"/>
</dbReference>
<evidence type="ECO:0000256" key="4">
    <source>
        <dbReference type="ARBA" id="ARBA00022679"/>
    </source>
</evidence>
<dbReference type="GO" id="GO:0016757">
    <property type="term" value="F:glycosyltransferase activity"/>
    <property type="evidence" value="ECO:0007669"/>
    <property type="project" value="UniProtKB-KW"/>
</dbReference>
<name>A0A0G0Q1C1_9BACT</name>
<keyword evidence="4 7" id="KW-0808">Transferase</keyword>
<sequence>MLISVVIPAYNEEKYIKETLLSLKNQSAHGFDFEIIVVDSSSTDKTAEIATEMGAGIISVPKINPGFARQKGVEKAKGEIIACIDADSSADSKWLINIVNHFKNENIVGLTGKVLSRDKSVIFTLFYLFFTPVFYKLNFLLGKTIFQGQNFAVKKDAFLKIGGFTNGIISAEDADLGNRLSSCGRVIYAQDVLVRTSARRLGEGSKIAVRWPMAYLKLVWGIDTGNYEKVDFPSIR</sequence>
<protein>
    <submittedName>
        <fullName evidence="7">Glycosyltransferase, probably involved in cell wall biogenesis</fullName>
    </submittedName>
</protein>
<keyword evidence="5" id="KW-0472">Membrane</keyword>
<dbReference type="InterPro" id="IPR001173">
    <property type="entry name" value="Glyco_trans_2-like"/>
</dbReference>
<comment type="caution">
    <text evidence="7">The sequence shown here is derived from an EMBL/GenBank/DDBJ whole genome shotgun (WGS) entry which is preliminary data.</text>
</comment>
<proteinExistence type="predicted"/>
<gene>
    <name evidence="7" type="ORF">UT63_C0005G0008</name>
</gene>